<reference evidence="6" key="1">
    <citation type="submission" date="2020-07" db="EMBL/GenBank/DDBJ databases">
        <title>Huge and variable diversity of episymbiotic CPR bacteria and DPANN archaea in groundwater ecosystems.</title>
        <authorList>
            <person name="He C.Y."/>
            <person name="Keren R."/>
            <person name="Whittaker M."/>
            <person name="Farag I.F."/>
            <person name="Doudna J."/>
            <person name="Cate J.H.D."/>
            <person name="Banfield J.F."/>
        </authorList>
    </citation>
    <scope>NUCLEOTIDE SEQUENCE</scope>
    <source>
        <strain evidence="6">NC_groundwater_763_Ag_S-0.2um_68_21</strain>
    </source>
</reference>
<dbReference type="InterPro" id="IPR005493">
    <property type="entry name" value="RraA/RraA-like"/>
</dbReference>
<feature type="binding site" evidence="5">
    <location>
        <position position="114"/>
    </location>
    <ligand>
        <name>Mg(2+)</name>
        <dbReference type="ChEBI" id="CHEBI:18420"/>
    </ligand>
</feature>
<dbReference type="Gene3D" id="3.50.30.40">
    <property type="entry name" value="Ribonuclease E inhibitor RraA/RraA-like"/>
    <property type="match status" value="1"/>
</dbReference>
<dbReference type="EMBL" id="JACPUR010000035">
    <property type="protein sequence ID" value="MBI3128708.1"/>
    <property type="molecule type" value="Genomic_DNA"/>
</dbReference>
<sequence length="211" mass="22069">MTDARLERLAAFSTCQVADAFDKLKIRGHMPDIIMLSPDTNARMVGPAHTVLMVPAGVPVDRLTVHHVDAAPQGAVVVISCPSGVTTANWGGLMSTRARAMGLAGTVVDGRARDIEEHRAMGYPVFARGVSVHGSGGYTAPSLVGAPINCGGVTVRQGDIILGDINGVVTVPRERLDEVLAKTGELAALEEKMTRELEGGAGIGATFAKYR</sequence>
<evidence type="ECO:0000256" key="3">
    <source>
        <dbReference type="ARBA" id="ARBA00029596"/>
    </source>
</evidence>
<evidence type="ECO:0000256" key="2">
    <source>
        <dbReference type="ARBA" id="ARBA00016549"/>
    </source>
</evidence>
<comment type="caution">
    <text evidence="6">The sequence shown here is derived from an EMBL/GenBank/DDBJ whole genome shotgun (WGS) entry which is preliminary data.</text>
</comment>
<dbReference type="SUPFAM" id="SSF89562">
    <property type="entry name" value="RraA-like"/>
    <property type="match status" value="1"/>
</dbReference>
<evidence type="ECO:0000313" key="6">
    <source>
        <dbReference type="EMBL" id="MBI3128708.1"/>
    </source>
</evidence>
<evidence type="ECO:0000313" key="7">
    <source>
        <dbReference type="Proteomes" id="UP000782312"/>
    </source>
</evidence>
<keyword evidence="5" id="KW-0460">Magnesium</keyword>
<dbReference type="GO" id="GO:0047443">
    <property type="term" value="F:4-hydroxy-4-methyl-2-oxoglutarate aldolase activity"/>
    <property type="evidence" value="ECO:0007669"/>
    <property type="project" value="TreeGrafter"/>
</dbReference>
<proteinExistence type="predicted"/>
<keyword evidence="5" id="KW-0479">Metal-binding</keyword>
<evidence type="ECO:0000256" key="4">
    <source>
        <dbReference type="ARBA" id="ARBA00030169"/>
    </source>
</evidence>
<dbReference type="AlphaFoldDB" id="A0A932I106"/>
<dbReference type="CDD" id="cd16841">
    <property type="entry name" value="RraA_family"/>
    <property type="match status" value="1"/>
</dbReference>
<evidence type="ECO:0000256" key="1">
    <source>
        <dbReference type="ARBA" id="ARBA00001968"/>
    </source>
</evidence>
<dbReference type="PANTHER" id="PTHR33254:SF4">
    <property type="entry name" value="4-HYDROXY-4-METHYL-2-OXOGLUTARATE ALDOLASE 3-RELATED"/>
    <property type="match status" value="1"/>
</dbReference>
<dbReference type="Pfam" id="PF03737">
    <property type="entry name" value="RraA-like"/>
    <property type="match status" value="1"/>
</dbReference>
<organism evidence="6 7">
    <name type="scientific">Tectimicrobiota bacterium</name>
    <dbReference type="NCBI Taxonomy" id="2528274"/>
    <lineage>
        <taxon>Bacteria</taxon>
        <taxon>Pseudomonadati</taxon>
        <taxon>Nitrospinota/Tectimicrobiota group</taxon>
        <taxon>Candidatus Tectimicrobiota</taxon>
    </lineage>
</organism>
<dbReference type="PANTHER" id="PTHR33254">
    <property type="entry name" value="4-HYDROXY-4-METHYL-2-OXOGLUTARATE ALDOLASE 3-RELATED"/>
    <property type="match status" value="1"/>
</dbReference>
<dbReference type="Proteomes" id="UP000782312">
    <property type="component" value="Unassembled WGS sequence"/>
</dbReference>
<accession>A0A932I106</accession>
<comment type="cofactor">
    <cofactor evidence="5">
        <name>Mg(2+)</name>
        <dbReference type="ChEBI" id="CHEBI:18420"/>
    </cofactor>
</comment>
<feature type="binding site" evidence="5">
    <location>
        <position position="113"/>
    </location>
    <ligand>
        <name>substrate</name>
    </ligand>
</feature>
<protein>
    <recommendedName>
        <fullName evidence="2">Putative 4-hydroxy-4-methyl-2-oxoglutarate aldolase</fullName>
    </recommendedName>
    <alternativeName>
        <fullName evidence="3">Regulator of ribonuclease activity homolog</fullName>
    </alternativeName>
    <alternativeName>
        <fullName evidence="4">RraA-like protein</fullName>
    </alternativeName>
</protein>
<name>A0A932I106_UNCTE</name>
<dbReference type="GO" id="GO:0046872">
    <property type="term" value="F:metal ion binding"/>
    <property type="evidence" value="ECO:0007669"/>
    <property type="project" value="UniProtKB-KW"/>
</dbReference>
<feature type="binding site" evidence="5">
    <location>
        <begin position="91"/>
        <end position="94"/>
    </location>
    <ligand>
        <name>substrate</name>
    </ligand>
</feature>
<gene>
    <name evidence="6" type="ORF">HYZ11_13980</name>
</gene>
<evidence type="ECO:0000256" key="5">
    <source>
        <dbReference type="PIRSR" id="PIRSR605493-1"/>
    </source>
</evidence>
<dbReference type="GO" id="GO:0008948">
    <property type="term" value="F:oxaloacetate decarboxylase activity"/>
    <property type="evidence" value="ECO:0007669"/>
    <property type="project" value="TreeGrafter"/>
</dbReference>
<comment type="cofactor">
    <cofactor evidence="1">
        <name>a divalent metal cation</name>
        <dbReference type="ChEBI" id="CHEBI:60240"/>
    </cofactor>
</comment>
<dbReference type="InterPro" id="IPR036704">
    <property type="entry name" value="RraA/RraA-like_sf"/>
</dbReference>